<dbReference type="AlphaFoldDB" id="A0A833TH45"/>
<evidence type="ECO:0000313" key="3">
    <source>
        <dbReference type="Proteomes" id="UP000619265"/>
    </source>
</evidence>
<protein>
    <submittedName>
        <fullName evidence="2">Uncharacterized protein</fullName>
    </submittedName>
</protein>
<evidence type="ECO:0000256" key="1">
    <source>
        <dbReference type="SAM" id="MobiDB-lite"/>
    </source>
</evidence>
<feature type="region of interest" description="Disordered" evidence="1">
    <location>
        <begin position="69"/>
        <end position="126"/>
    </location>
</feature>
<dbReference type="EMBL" id="LIHL02000014">
    <property type="protein sequence ID" value="KAF5447831.1"/>
    <property type="molecule type" value="Genomic_DNA"/>
</dbReference>
<dbReference type="Proteomes" id="UP000619265">
    <property type="component" value="Unassembled WGS sequence"/>
</dbReference>
<accession>A0A833TH45</accession>
<reference evidence="2" key="2">
    <citation type="submission" date="2020-03" db="EMBL/GenBank/DDBJ databases">
        <title>Walnut 2.0.</title>
        <authorList>
            <person name="Marrano A."/>
            <person name="Britton M."/>
            <person name="Zimin A.V."/>
            <person name="Zaini P.A."/>
            <person name="Workman R."/>
            <person name="Puiu D."/>
            <person name="Bianco L."/>
            <person name="Allen B.J."/>
            <person name="Troggio M."/>
            <person name="Leslie C.A."/>
            <person name="Timp W."/>
            <person name="Dendekar A."/>
            <person name="Salzberg S.L."/>
            <person name="Neale D.B."/>
        </authorList>
    </citation>
    <scope>NUCLEOTIDE SEQUENCE</scope>
    <source>
        <tissue evidence="2">Leaves</tissue>
    </source>
</reference>
<dbReference type="Gramene" id="Jr14_20020_p2">
    <property type="protein sequence ID" value="cds.Jr14_20020_p2"/>
    <property type="gene ID" value="Jr14_20020"/>
</dbReference>
<evidence type="ECO:0000313" key="2">
    <source>
        <dbReference type="EMBL" id="KAF5447831.1"/>
    </source>
</evidence>
<sequence>MEISWKLAGESIVPEIEVHQTREVRDGRRDSPRDEIIGDVENCEPLESTDIGRDHARYLISNEIHDSEKRKVGDAPWDLAGDSLPIGNDNGGEAREPADGGGDVPGHVTGSVGPLEDGVLGLSTEGDVGDPAGLRVAADAIPVVATVGAGPRVEDAQVGLVESCLEGQQCCPVRRRAPINDSRSNG</sequence>
<gene>
    <name evidence="2" type="ORF">F2P56_033351</name>
</gene>
<organism evidence="2 3">
    <name type="scientific">Juglans regia</name>
    <name type="common">English walnut</name>
    <dbReference type="NCBI Taxonomy" id="51240"/>
    <lineage>
        <taxon>Eukaryota</taxon>
        <taxon>Viridiplantae</taxon>
        <taxon>Streptophyta</taxon>
        <taxon>Embryophyta</taxon>
        <taxon>Tracheophyta</taxon>
        <taxon>Spermatophyta</taxon>
        <taxon>Magnoliopsida</taxon>
        <taxon>eudicotyledons</taxon>
        <taxon>Gunneridae</taxon>
        <taxon>Pentapetalae</taxon>
        <taxon>rosids</taxon>
        <taxon>fabids</taxon>
        <taxon>Fagales</taxon>
        <taxon>Juglandaceae</taxon>
        <taxon>Juglans</taxon>
    </lineage>
</organism>
<proteinExistence type="predicted"/>
<comment type="caution">
    <text evidence="2">The sequence shown here is derived from an EMBL/GenBank/DDBJ whole genome shotgun (WGS) entry which is preliminary data.</text>
</comment>
<name>A0A833TH45_JUGRE</name>
<reference evidence="2" key="1">
    <citation type="submission" date="2015-10" db="EMBL/GenBank/DDBJ databases">
        <authorList>
            <person name="Martinez-Garcia P.J."/>
            <person name="Crepeau M.W."/>
            <person name="Puiu D."/>
            <person name="Gonzalez-Ibeas D."/>
            <person name="Whalen J."/>
            <person name="Stevens K."/>
            <person name="Paul R."/>
            <person name="Butterfield T."/>
            <person name="Britton M."/>
            <person name="Reagan R."/>
            <person name="Chakraborty S."/>
            <person name="Walawage S.L."/>
            <person name="Vasquez-Gross H.A."/>
            <person name="Cardeno C."/>
            <person name="Famula R."/>
            <person name="Pratt K."/>
            <person name="Kuruganti S."/>
            <person name="Aradhya M.K."/>
            <person name="Leslie C.A."/>
            <person name="Dandekar A.M."/>
            <person name="Salzberg S.L."/>
            <person name="Wegrzyn J.L."/>
            <person name="Langley C.H."/>
            <person name="Neale D.B."/>
        </authorList>
    </citation>
    <scope>NUCLEOTIDE SEQUENCE</scope>
    <source>
        <tissue evidence="2">Leaves</tissue>
    </source>
</reference>